<dbReference type="AlphaFoldDB" id="A0A2T4AJ57"/>
<dbReference type="RefSeq" id="XP_024776797.1">
    <property type="nucleotide sequence ID" value="XM_024918873.1"/>
</dbReference>
<gene>
    <name evidence="1" type="ORF">M431DRAFT_506865</name>
</gene>
<proteinExistence type="predicted"/>
<dbReference type="GeneID" id="36627442"/>
<accession>A0A2T4AJ57</accession>
<reference evidence="1 2" key="1">
    <citation type="submission" date="2016-07" db="EMBL/GenBank/DDBJ databases">
        <title>Multiple horizontal gene transfer events from other fungi enriched the ability of initially mycotrophic Trichoderma (Ascomycota) to feed on dead plant biomass.</title>
        <authorList>
            <consortium name="DOE Joint Genome Institute"/>
            <person name="Aerts A."/>
            <person name="Atanasova L."/>
            <person name="Chenthamara K."/>
            <person name="Zhang J."/>
            <person name="Grujic M."/>
            <person name="Henrissat B."/>
            <person name="Kuo A."/>
            <person name="Salamov A."/>
            <person name="Lipzen A."/>
            <person name="Labutti K."/>
            <person name="Barry K."/>
            <person name="Miao Y."/>
            <person name="Rahimi M.J."/>
            <person name="Shen Q."/>
            <person name="Grigoriev I.V."/>
            <person name="Kubicek C.P."/>
            <person name="Druzhinina I.S."/>
        </authorList>
    </citation>
    <scope>NUCLEOTIDE SEQUENCE [LARGE SCALE GENOMIC DNA]</scope>
    <source>
        <strain evidence="1 2">CBS 226.95</strain>
    </source>
</reference>
<dbReference type="EMBL" id="KZ679678">
    <property type="protein sequence ID" value="PTB57120.1"/>
    <property type="molecule type" value="Genomic_DNA"/>
</dbReference>
<keyword evidence="2" id="KW-1185">Reference proteome</keyword>
<protein>
    <submittedName>
        <fullName evidence="1">Uncharacterized protein</fullName>
    </submittedName>
</protein>
<dbReference type="Proteomes" id="UP000241690">
    <property type="component" value="Unassembled WGS sequence"/>
</dbReference>
<evidence type="ECO:0000313" key="2">
    <source>
        <dbReference type="Proteomes" id="UP000241690"/>
    </source>
</evidence>
<sequence>MTLLPGSEAGGWWESTPASQVELCKWHGLVDEKGVDLLWPAADPTSSPHYGGSTF</sequence>
<name>A0A2T4AJ57_TRIHA</name>
<evidence type="ECO:0000313" key="1">
    <source>
        <dbReference type="EMBL" id="PTB57120.1"/>
    </source>
</evidence>
<organism evidence="1 2">
    <name type="scientific">Trichoderma harzianum CBS 226.95</name>
    <dbReference type="NCBI Taxonomy" id="983964"/>
    <lineage>
        <taxon>Eukaryota</taxon>
        <taxon>Fungi</taxon>
        <taxon>Dikarya</taxon>
        <taxon>Ascomycota</taxon>
        <taxon>Pezizomycotina</taxon>
        <taxon>Sordariomycetes</taxon>
        <taxon>Hypocreomycetidae</taxon>
        <taxon>Hypocreales</taxon>
        <taxon>Hypocreaceae</taxon>
        <taxon>Trichoderma</taxon>
    </lineage>
</organism>